<evidence type="ECO:0000313" key="3">
    <source>
        <dbReference type="Proteomes" id="UP001368500"/>
    </source>
</evidence>
<dbReference type="Proteomes" id="UP001368500">
    <property type="component" value="Unassembled WGS sequence"/>
</dbReference>
<proteinExistence type="predicted"/>
<organism evidence="2 3">
    <name type="scientific">Pseudaquabacterium rugosum</name>
    <dbReference type="NCBI Taxonomy" id="2984194"/>
    <lineage>
        <taxon>Bacteria</taxon>
        <taxon>Pseudomonadati</taxon>
        <taxon>Pseudomonadota</taxon>
        <taxon>Betaproteobacteria</taxon>
        <taxon>Burkholderiales</taxon>
        <taxon>Sphaerotilaceae</taxon>
        <taxon>Pseudaquabacterium</taxon>
    </lineage>
</organism>
<name>A0ABU9BFV7_9BURK</name>
<dbReference type="RefSeq" id="WP_341375240.1">
    <property type="nucleotide sequence ID" value="NZ_JBBUTF010000014.1"/>
</dbReference>
<protein>
    <submittedName>
        <fullName evidence="2">Uncharacterized protein</fullName>
    </submittedName>
</protein>
<reference evidence="2 3" key="1">
    <citation type="submission" date="2024-04" db="EMBL/GenBank/DDBJ databases">
        <title>Novel species of the genus Ideonella isolated from streams.</title>
        <authorList>
            <person name="Lu H."/>
        </authorList>
    </citation>
    <scope>NUCLEOTIDE SEQUENCE [LARGE SCALE GENOMIC DNA]</scope>
    <source>
        <strain evidence="2 3">BYS139W</strain>
    </source>
</reference>
<evidence type="ECO:0000313" key="2">
    <source>
        <dbReference type="EMBL" id="MEK8027463.1"/>
    </source>
</evidence>
<comment type="caution">
    <text evidence="2">The sequence shown here is derived from an EMBL/GenBank/DDBJ whole genome shotgun (WGS) entry which is preliminary data.</text>
</comment>
<dbReference type="EMBL" id="JBBUTF010000014">
    <property type="protein sequence ID" value="MEK8027463.1"/>
    <property type="molecule type" value="Genomic_DNA"/>
</dbReference>
<feature type="compositionally biased region" description="Low complexity" evidence="1">
    <location>
        <begin position="43"/>
        <end position="53"/>
    </location>
</feature>
<keyword evidence="3" id="KW-1185">Reference proteome</keyword>
<feature type="region of interest" description="Disordered" evidence="1">
    <location>
        <begin position="43"/>
        <end position="72"/>
    </location>
</feature>
<accession>A0ABU9BFV7</accession>
<sequence length="72" mass="7874">MALPALTSMTRWLRQRGRGQVRTPEPADLGTAFGMECWLDESAPAPLGASAPADKPAGRRWWPGRRQGSGQR</sequence>
<gene>
    <name evidence="2" type="ORF">AACH11_15980</name>
</gene>
<evidence type="ECO:0000256" key="1">
    <source>
        <dbReference type="SAM" id="MobiDB-lite"/>
    </source>
</evidence>